<dbReference type="PANTHER" id="PTHR12358:SF31">
    <property type="entry name" value="ACYLGLYCEROL KINASE, MITOCHONDRIAL"/>
    <property type="match status" value="1"/>
</dbReference>
<dbReference type="InterPro" id="IPR001206">
    <property type="entry name" value="Diacylglycerol_kinase_cat_dom"/>
</dbReference>
<dbReference type="OrthoDB" id="3853857at2759"/>
<dbReference type="GO" id="GO:0046512">
    <property type="term" value="P:sphingosine biosynthetic process"/>
    <property type="evidence" value="ECO:0007669"/>
    <property type="project" value="TreeGrafter"/>
</dbReference>
<dbReference type="Proteomes" id="UP000186817">
    <property type="component" value="Unassembled WGS sequence"/>
</dbReference>
<evidence type="ECO:0000259" key="1">
    <source>
        <dbReference type="PROSITE" id="PS50146"/>
    </source>
</evidence>
<accession>A0A1Q9CNE2</accession>
<evidence type="ECO:0000313" key="2">
    <source>
        <dbReference type="EMBL" id="OLP84448.1"/>
    </source>
</evidence>
<gene>
    <name evidence="2" type="primary">SPHK1</name>
    <name evidence="2" type="ORF">AK812_SmicGene34671</name>
</gene>
<comment type="caution">
    <text evidence="2">The sequence shown here is derived from an EMBL/GenBank/DDBJ whole genome shotgun (WGS) entry which is preliminary data.</text>
</comment>
<dbReference type="Gene3D" id="3.40.50.10330">
    <property type="entry name" value="Probable inorganic polyphosphate/atp-NAD kinase, domain 1"/>
    <property type="match status" value="1"/>
</dbReference>
<dbReference type="InterPro" id="IPR016064">
    <property type="entry name" value="NAD/diacylglycerol_kinase_sf"/>
</dbReference>
<dbReference type="Gene3D" id="2.60.200.40">
    <property type="match status" value="1"/>
</dbReference>
<dbReference type="EMBL" id="LSRX01001041">
    <property type="protein sequence ID" value="OLP84448.1"/>
    <property type="molecule type" value="Genomic_DNA"/>
</dbReference>
<dbReference type="GO" id="GO:0005737">
    <property type="term" value="C:cytoplasm"/>
    <property type="evidence" value="ECO:0007669"/>
    <property type="project" value="TreeGrafter"/>
</dbReference>
<keyword evidence="3" id="KW-1185">Reference proteome</keyword>
<proteinExistence type="predicted"/>
<dbReference type="SUPFAM" id="SSF111331">
    <property type="entry name" value="NAD kinase/diacylglycerol kinase-like"/>
    <property type="match status" value="1"/>
</dbReference>
<dbReference type="InterPro" id="IPR050187">
    <property type="entry name" value="Lipid_Phosphate_FormReg"/>
</dbReference>
<feature type="domain" description="DAGKc" evidence="1">
    <location>
        <begin position="167"/>
        <end position="309"/>
    </location>
</feature>
<dbReference type="PROSITE" id="PS50146">
    <property type="entry name" value="DAGK"/>
    <property type="match status" value="1"/>
</dbReference>
<organism evidence="2 3">
    <name type="scientific">Symbiodinium microadriaticum</name>
    <name type="common">Dinoflagellate</name>
    <name type="synonym">Zooxanthella microadriatica</name>
    <dbReference type="NCBI Taxonomy" id="2951"/>
    <lineage>
        <taxon>Eukaryota</taxon>
        <taxon>Sar</taxon>
        <taxon>Alveolata</taxon>
        <taxon>Dinophyceae</taxon>
        <taxon>Suessiales</taxon>
        <taxon>Symbiodiniaceae</taxon>
        <taxon>Symbiodinium</taxon>
    </lineage>
</organism>
<name>A0A1Q9CNE2_SYMMI</name>
<dbReference type="Pfam" id="PF00781">
    <property type="entry name" value="DAGK_cat"/>
    <property type="match status" value="1"/>
</dbReference>
<dbReference type="GO" id="GO:0001727">
    <property type="term" value="F:lipid kinase activity"/>
    <property type="evidence" value="ECO:0007669"/>
    <property type="project" value="TreeGrafter"/>
</dbReference>
<dbReference type="InterPro" id="IPR017438">
    <property type="entry name" value="ATP-NAD_kinase_N"/>
</dbReference>
<keyword evidence="2" id="KW-0418">Kinase</keyword>
<reference evidence="2 3" key="1">
    <citation type="submission" date="2016-02" db="EMBL/GenBank/DDBJ databases">
        <title>Genome analysis of coral dinoflagellate symbionts highlights evolutionary adaptations to a symbiotic lifestyle.</title>
        <authorList>
            <person name="Aranda M."/>
            <person name="Li Y."/>
            <person name="Liew Y.J."/>
            <person name="Baumgarten S."/>
            <person name="Simakov O."/>
            <person name="Wilson M."/>
            <person name="Piel J."/>
            <person name="Ashoor H."/>
            <person name="Bougouffa S."/>
            <person name="Bajic V.B."/>
            <person name="Ryu T."/>
            <person name="Ravasi T."/>
            <person name="Bayer T."/>
            <person name="Micklem G."/>
            <person name="Kim H."/>
            <person name="Bhak J."/>
            <person name="Lajeunesse T.C."/>
            <person name="Voolstra C.R."/>
        </authorList>
    </citation>
    <scope>NUCLEOTIDE SEQUENCE [LARGE SCALE GENOMIC DNA]</scope>
    <source>
        <strain evidence="2 3">CCMP2467</strain>
    </source>
</reference>
<evidence type="ECO:0000313" key="3">
    <source>
        <dbReference type="Proteomes" id="UP000186817"/>
    </source>
</evidence>
<protein>
    <submittedName>
        <fullName evidence="2">Sphingosine kinase 1</fullName>
    </submittedName>
</protein>
<dbReference type="OMA" id="PWASISG"/>
<dbReference type="GO" id="GO:0016020">
    <property type="term" value="C:membrane"/>
    <property type="evidence" value="ECO:0007669"/>
    <property type="project" value="TreeGrafter"/>
</dbReference>
<dbReference type="GO" id="GO:0016773">
    <property type="term" value="F:phosphotransferase activity, alcohol group as acceptor"/>
    <property type="evidence" value="ECO:0007669"/>
    <property type="project" value="UniProtKB-ARBA"/>
</dbReference>
<dbReference type="SMART" id="SM00046">
    <property type="entry name" value="DAGKc"/>
    <property type="match status" value="1"/>
</dbReference>
<sequence>MYELLQAPCTREDAAPLKDTSYSVPAMDDLWQITGGLCGVVEAGGTIGPSVHTKLVPRGLVVGAELEGDGATTPSQSLNERQPRRWCCCAGRESARNLRVGSELLRFEDLLGAVLDTAARLVRLVHCPVSSGARVRRDIVLHVGGDEKVLAAVNEWTSRLNEKCKVKGQRNYHALINPASGSGQAASRWQQARELFDSLTHLNITESFTTRAGEAGEIASQLDPRQCDGIIVVSGDGMVHEVFNGLASRSDRSEALRIAVGHIPAGSGNALAKSILHSSGEAFGVLDAAFLIAKGHQQDLDLMTVSQPSQPDRTSFLGLSAGVIADVDLGSEWLRFLGGFRFTLYAGVCIVYPRPLLAELHYWPSHAGQPPMPPPSIDSELPTGPWASISGPFTVFWSSNMEWTSYNTQLAPGQSMEDGVCSIVLLRNAGRVALTRFLLALESDGGHLDVEGTEKLECRAFRLRPLSTDARGYFSLDGEEVPLQPIQFWPAGQGRVIGSSSPDGPIDSVMAV</sequence>
<dbReference type="PANTHER" id="PTHR12358">
    <property type="entry name" value="SPHINGOSINE KINASE"/>
    <property type="match status" value="1"/>
</dbReference>
<dbReference type="AlphaFoldDB" id="A0A1Q9CNE2"/>
<keyword evidence="2" id="KW-0808">Transferase</keyword>